<accession>A0A921QPA0</accession>
<proteinExistence type="predicted"/>
<dbReference type="EMBL" id="CM027686">
    <property type="protein sequence ID" value="KAG0524205.1"/>
    <property type="molecule type" value="Genomic_DNA"/>
</dbReference>
<evidence type="ECO:0000313" key="1">
    <source>
        <dbReference type="EMBL" id="KAG0524205.1"/>
    </source>
</evidence>
<comment type="caution">
    <text evidence="1">The sequence shown here is derived from an EMBL/GenBank/DDBJ whole genome shotgun (WGS) entry which is preliminary data.</text>
</comment>
<dbReference type="PANTHER" id="PTHR34835">
    <property type="entry name" value="OS07G0283600 PROTEIN-RELATED"/>
    <property type="match status" value="1"/>
</dbReference>
<evidence type="ECO:0000313" key="2">
    <source>
        <dbReference type="Proteomes" id="UP000807115"/>
    </source>
</evidence>
<dbReference type="AlphaFoldDB" id="A0A921QPA0"/>
<reference evidence="1" key="2">
    <citation type="submission" date="2020-10" db="EMBL/GenBank/DDBJ databases">
        <authorList>
            <person name="Cooper E.A."/>
            <person name="Brenton Z.W."/>
            <person name="Flinn B.S."/>
            <person name="Jenkins J."/>
            <person name="Shu S."/>
            <person name="Flowers D."/>
            <person name="Luo F."/>
            <person name="Wang Y."/>
            <person name="Xia P."/>
            <person name="Barry K."/>
            <person name="Daum C."/>
            <person name="Lipzen A."/>
            <person name="Yoshinaga Y."/>
            <person name="Schmutz J."/>
            <person name="Saski C."/>
            <person name="Vermerris W."/>
            <person name="Kresovich S."/>
        </authorList>
    </citation>
    <scope>NUCLEOTIDE SEQUENCE</scope>
</reference>
<dbReference type="Proteomes" id="UP000807115">
    <property type="component" value="Chromosome 7"/>
</dbReference>
<name>A0A921QPA0_SORBI</name>
<protein>
    <submittedName>
        <fullName evidence="1">Uncharacterized protein</fullName>
    </submittedName>
</protein>
<organism evidence="1 2">
    <name type="scientific">Sorghum bicolor</name>
    <name type="common">Sorghum</name>
    <name type="synonym">Sorghum vulgare</name>
    <dbReference type="NCBI Taxonomy" id="4558"/>
    <lineage>
        <taxon>Eukaryota</taxon>
        <taxon>Viridiplantae</taxon>
        <taxon>Streptophyta</taxon>
        <taxon>Embryophyta</taxon>
        <taxon>Tracheophyta</taxon>
        <taxon>Spermatophyta</taxon>
        <taxon>Magnoliopsida</taxon>
        <taxon>Liliopsida</taxon>
        <taxon>Poales</taxon>
        <taxon>Poaceae</taxon>
        <taxon>PACMAD clade</taxon>
        <taxon>Panicoideae</taxon>
        <taxon>Andropogonodae</taxon>
        <taxon>Andropogoneae</taxon>
        <taxon>Sorghinae</taxon>
        <taxon>Sorghum</taxon>
    </lineage>
</organism>
<gene>
    <name evidence="1" type="ORF">BDA96_07G190600</name>
</gene>
<sequence>MTIDVTIERIEQILGLPRGTEEGKSVTLPTSAPNQVIDLFLQHGKSKKAIPSAKKPTLKNMAIGAADLLDLMEVVDTKMKVRCFLMIVLNKFLIPSSGSHLNDRHAQIAWDLDSVVKIDWCKLVFEDLKDCIKNRHDDNNNSVSTPPLCRIAVFEALVPSKCPTTEPSVIGYDDEKLKLLLEQIRDKVGVKKERGIDVSNKAQPTEQNRSFLEFEEEIHAIMKEMADHLDDVKCMVPDGKRESIKCSLGTFNTLTKSNGSHTIVRIERIAGTKHKYKITGRGAYGAYGRKSKGCYKDIYARKCNKSALDISCDGLSKK</sequence>
<dbReference type="PANTHER" id="PTHR34835:SF81">
    <property type="entry name" value="OS06G0475900 PROTEIN"/>
    <property type="match status" value="1"/>
</dbReference>
<reference evidence="1" key="1">
    <citation type="journal article" date="2019" name="BMC Genomics">
        <title>A new reference genome for Sorghum bicolor reveals high levels of sequence similarity between sweet and grain genotypes: implications for the genetics of sugar metabolism.</title>
        <authorList>
            <person name="Cooper E.A."/>
            <person name="Brenton Z.W."/>
            <person name="Flinn B.S."/>
            <person name="Jenkins J."/>
            <person name="Shu S."/>
            <person name="Flowers D."/>
            <person name="Luo F."/>
            <person name="Wang Y."/>
            <person name="Xia P."/>
            <person name="Barry K."/>
            <person name="Daum C."/>
            <person name="Lipzen A."/>
            <person name="Yoshinaga Y."/>
            <person name="Schmutz J."/>
            <person name="Saski C."/>
            <person name="Vermerris W."/>
            <person name="Kresovich S."/>
        </authorList>
    </citation>
    <scope>NUCLEOTIDE SEQUENCE</scope>
</reference>